<name>A0AAV2KPJ7_KNICA</name>
<protein>
    <submittedName>
        <fullName evidence="2">Uncharacterized protein</fullName>
    </submittedName>
</protein>
<dbReference type="EMBL" id="OZ035840">
    <property type="protein sequence ID" value="CAL1589284.1"/>
    <property type="molecule type" value="Genomic_DNA"/>
</dbReference>
<proteinExistence type="predicted"/>
<evidence type="ECO:0000313" key="3">
    <source>
        <dbReference type="Proteomes" id="UP001497482"/>
    </source>
</evidence>
<evidence type="ECO:0000313" key="2">
    <source>
        <dbReference type="EMBL" id="CAL1589284.1"/>
    </source>
</evidence>
<keyword evidence="3" id="KW-1185">Reference proteome</keyword>
<evidence type="ECO:0000256" key="1">
    <source>
        <dbReference type="SAM" id="MobiDB-lite"/>
    </source>
</evidence>
<feature type="region of interest" description="Disordered" evidence="1">
    <location>
        <begin position="1"/>
        <end position="65"/>
    </location>
</feature>
<gene>
    <name evidence="2" type="ORF">KC01_LOCUS18921</name>
</gene>
<organism evidence="2 3">
    <name type="scientific">Knipowitschia caucasica</name>
    <name type="common">Caucasian dwarf goby</name>
    <name type="synonym">Pomatoschistus caucasicus</name>
    <dbReference type="NCBI Taxonomy" id="637954"/>
    <lineage>
        <taxon>Eukaryota</taxon>
        <taxon>Metazoa</taxon>
        <taxon>Chordata</taxon>
        <taxon>Craniata</taxon>
        <taxon>Vertebrata</taxon>
        <taxon>Euteleostomi</taxon>
        <taxon>Actinopterygii</taxon>
        <taxon>Neopterygii</taxon>
        <taxon>Teleostei</taxon>
        <taxon>Neoteleostei</taxon>
        <taxon>Acanthomorphata</taxon>
        <taxon>Gobiaria</taxon>
        <taxon>Gobiiformes</taxon>
        <taxon>Gobioidei</taxon>
        <taxon>Gobiidae</taxon>
        <taxon>Gobiinae</taxon>
        <taxon>Knipowitschia</taxon>
    </lineage>
</organism>
<dbReference type="AlphaFoldDB" id="A0AAV2KPJ7"/>
<dbReference type="Proteomes" id="UP001497482">
    <property type="component" value="Chromosome 18"/>
</dbReference>
<accession>A0AAV2KPJ7</accession>
<reference evidence="2 3" key="1">
    <citation type="submission" date="2024-04" db="EMBL/GenBank/DDBJ databases">
        <authorList>
            <person name="Waldvogel A.-M."/>
            <person name="Schoenle A."/>
        </authorList>
    </citation>
    <scope>NUCLEOTIDE SEQUENCE [LARGE SCALE GENOMIC DNA]</scope>
</reference>
<sequence length="120" mass="12822">MNMKHHCSQAPSAGGHRLTSDLVSRGQSGSGPVLLSWKRDRSQRTVSTGFRGRGPLPHAGAPGVRRQAPVLQLSQASHFLSLGQSRVSPRSGASQFKGHHSPLSTEALKTPFVFICVIVC</sequence>